<dbReference type="SUPFAM" id="SSF51658">
    <property type="entry name" value="Xylose isomerase-like"/>
    <property type="match status" value="1"/>
</dbReference>
<name>A0A261S4J6_9BORD</name>
<comment type="caution">
    <text evidence="2">The sequence shown here is derived from an EMBL/GenBank/DDBJ whole genome shotgun (WGS) entry which is preliminary data.</text>
</comment>
<dbReference type="InterPro" id="IPR050312">
    <property type="entry name" value="IolE/XylAMocC-like"/>
</dbReference>
<evidence type="ECO:0000313" key="2">
    <source>
        <dbReference type="EMBL" id="OZI31882.1"/>
    </source>
</evidence>
<accession>A0A261S4J6</accession>
<proteinExistence type="predicted"/>
<gene>
    <name evidence="2" type="ORF">CAL29_28910</name>
</gene>
<dbReference type="EMBL" id="NEVM01000005">
    <property type="protein sequence ID" value="OZI31882.1"/>
    <property type="molecule type" value="Genomic_DNA"/>
</dbReference>
<organism evidence="2 3">
    <name type="scientific">Bordetella genomosp. 10</name>
    <dbReference type="NCBI Taxonomy" id="1416804"/>
    <lineage>
        <taxon>Bacteria</taxon>
        <taxon>Pseudomonadati</taxon>
        <taxon>Pseudomonadota</taxon>
        <taxon>Betaproteobacteria</taxon>
        <taxon>Burkholderiales</taxon>
        <taxon>Alcaligenaceae</taxon>
        <taxon>Bordetella</taxon>
    </lineage>
</organism>
<feature type="domain" description="Xylose isomerase-like TIM barrel" evidence="1">
    <location>
        <begin position="61"/>
        <end position="291"/>
    </location>
</feature>
<dbReference type="AlphaFoldDB" id="A0A261S4J6"/>
<protein>
    <recommendedName>
        <fullName evidence="1">Xylose isomerase-like TIM barrel domain-containing protein</fullName>
    </recommendedName>
</protein>
<dbReference type="Pfam" id="PF01261">
    <property type="entry name" value="AP_endonuc_2"/>
    <property type="match status" value="1"/>
</dbReference>
<dbReference type="InterPro" id="IPR013022">
    <property type="entry name" value="Xyl_isomerase-like_TIM-brl"/>
</dbReference>
<dbReference type="PANTHER" id="PTHR12110:SF21">
    <property type="entry name" value="XYLOSE ISOMERASE-LIKE TIM BARREL DOMAIN-CONTAINING PROTEIN"/>
    <property type="match status" value="1"/>
</dbReference>
<dbReference type="Proteomes" id="UP000216020">
    <property type="component" value="Unassembled WGS sequence"/>
</dbReference>
<dbReference type="OrthoDB" id="9780241at2"/>
<evidence type="ECO:0000259" key="1">
    <source>
        <dbReference type="Pfam" id="PF01261"/>
    </source>
</evidence>
<reference evidence="3" key="1">
    <citation type="submission" date="2017-05" db="EMBL/GenBank/DDBJ databases">
        <title>Complete and WGS of Bordetella genogroups.</title>
        <authorList>
            <person name="Spilker T."/>
            <person name="Lipuma J."/>
        </authorList>
    </citation>
    <scope>NUCLEOTIDE SEQUENCE [LARGE SCALE GENOMIC DNA]</scope>
    <source>
        <strain evidence="3">AU16122</strain>
    </source>
</reference>
<sequence>MGPAHVPGKDTRARLYRDRAHAGHDPRHLRRLSPAKDIAPPMNRIAFTTITAGGSLAEKARAMRAAGFTATEIWARDLFEHLEGPEAALGCLEDAGLAVTALQAIRNVEGCPPGKRRLKFDIAERMMDLACLAGTPMITLAANLDPQASGTAANLVDDLGRLAELAARRGLRIAYEPIAWAPFVNTWRQGLALVEQVGHDALGLQLDAFHAFVRGLPIDLAAIPPQRLFLVEVSDLVPSGLSAREISRGHRLFPGEGSAPVRAFAQDLRRHGYAGDVVVEVFNTEYLAQDPASVIARAWRSMQPLFGPTFS</sequence>
<keyword evidence="3" id="KW-1185">Reference proteome</keyword>
<evidence type="ECO:0000313" key="3">
    <source>
        <dbReference type="Proteomes" id="UP000216020"/>
    </source>
</evidence>
<dbReference type="Gene3D" id="3.20.20.150">
    <property type="entry name" value="Divalent-metal-dependent TIM barrel enzymes"/>
    <property type="match status" value="1"/>
</dbReference>
<dbReference type="PANTHER" id="PTHR12110">
    <property type="entry name" value="HYDROXYPYRUVATE ISOMERASE"/>
    <property type="match status" value="1"/>
</dbReference>
<dbReference type="InterPro" id="IPR036237">
    <property type="entry name" value="Xyl_isomerase-like_sf"/>
</dbReference>